<evidence type="ECO:0000313" key="1">
    <source>
        <dbReference type="EMBL" id="MDP2541326.1"/>
    </source>
</evidence>
<proteinExistence type="predicted"/>
<dbReference type="EMBL" id="JAUYVU010000005">
    <property type="protein sequence ID" value="MDP2541326.1"/>
    <property type="molecule type" value="Genomic_DNA"/>
</dbReference>
<reference evidence="1 4" key="3">
    <citation type="submission" date="2023-07" db="EMBL/GenBank/DDBJ databases">
        <title>Genome content predicts the carbon catabolic preferences of heterotrophic bacteria.</title>
        <authorList>
            <person name="Gralka M."/>
        </authorList>
    </citation>
    <scope>NUCLEOTIDE SEQUENCE [LARGE SCALE GENOMIC DNA]</scope>
    <source>
        <strain evidence="1 4">4G03</strain>
    </source>
</reference>
<reference evidence="2" key="2">
    <citation type="submission" date="2017-10" db="EMBL/GenBank/DDBJ databases">
        <authorList>
            <person name="Enke T.N."/>
            <person name="Cordero O.X."/>
        </authorList>
    </citation>
    <scope>NUCLEOTIDE SEQUENCE</scope>
    <source>
        <strain evidence="2">4G03</strain>
    </source>
</reference>
<dbReference type="RefSeq" id="WP_099213889.1">
    <property type="nucleotide sequence ID" value="NZ_JAUYVU010000005.1"/>
</dbReference>
<gene>
    <name evidence="2" type="ORF">CSC81_00955</name>
    <name evidence="1" type="ORF">Q8W23_07550</name>
</gene>
<protein>
    <submittedName>
        <fullName evidence="2">Uncharacterized protein</fullName>
    </submittedName>
</protein>
<dbReference type="EMBL" id="PDUU01000001">
    <property type="protein sequence ID" value="PHN99214.1"/>
    <property type="molecule type" value="Genomic_DNA"/>
</dbReference>
<dbReference type="Proteomes" id="UP001242342">
    <property type="component" value="Unassembled WGS sequence"/>
</dbReference>
<comment type="caution">
    <text evidence="2">The sequence shown here is derived from an EMBL/GenBank/DDBJ whole genome shotgun (WGS) entry which is preliminary data.</text>
</comment>
<evidence type="ECO:0000313" key="3">
    <source>
        <dbReference type="Proteomes" id="UP000222163"/>
    </source>
</evidence>
<accession>A0A2G1BYY3</accession>
<reference evidence="2 3" key="1">
    <citation type="journal article" date="2016" name="Nat. Commun.">
        <title>Microbial interactions lead to rapid micro-scale successions on model marine particles.</title>
        <authorList>
            <person name="Datta M.S."/>
            <person name="Sliwerska E."/>
            <person name="Gore J."/>
            <person name="Polz M.F."/>
            <person name="Cordero O.X."/>
        </authorList>
    </citation>
    <scope>NUCLEOTIDE SEQUENCE [LARGE SCALE GENOMIC DNA]</scope>
    <source>
        <strain evidence="2 3">4G03</strain>
    </source>
</reference>
<name>A0A2G1BYY3_9FLAO</name>
<sequence>MGSTLQDTEGTLFSNVDSGYPLLYINITPELNEWSAVVLPEDSTYKESTLTLSKAKTLSVYFLFAENAPDNNNIINYIDEVKEYLQKYRENFSNNITTAWLLDVNSKPTNENVVAINYYVNSQNVIKVSQTFNYTMGNGFATLSIRNNTEVSFIPEGAATQIQLSYDLNSPNISFNSKEFGSDTLLNKDISISFTKYNCGAFSFPLGFNLESDFKAFYLETCYYHTEPADSSLVKYSYPIFKPQSDVEYAMTQASIDPLDIGNKKGLNTYFAFTGSIFNSSSGKSTPCYLPSFFSINTGHPITLWPKVNLTENTNPSNNLTPLPNSPLLLISPRDIDENERFYLQPEGDFFMDPQSDQVDENGQFDFLPGLSGTEVISFTPYSVKDKIPTGDVLRFKSKQPAYAPNFPAQELSLVNPGTNNPTLENKYFTGWYNIISEVAENVQYVSQPEGASLFAKDHGVSEGNVGKSNLLGFYEPSIDMPQQDFYIPIVPYLAVEADSQKPGNDNLTTFESEVLSKERKTLITRQLTAQRVSKSATKRVKLLSDGDSNYVSSTTPQGLIAHVKNNGAWSMLNLGQNDIHQNATPEYLYPENQEPSDPAQYQMSFINLSTKLQSAFLTNQQFLVVTQNNHLGTLFSKSGEQGGQTTAEAIFNNKMSIEDWPFDINVGTTNTYADYNNVVIFKFCKGRLIDRVKDPKTWTQPNTFNTEGVEDPANAYQQLIAISSWVQDYIAEAEKAYQYGLEHPESNQAILYEKFHNIINNKDWNGILVLKADIDLQEFPQQLKGLISGINLTRFNAHHFGIEVNKVNAEGQVQMEKNSSLFGLINYLDTAYQQQLLQGLNINKPVPPLAGATYDFKVLQLQVLFENTAIKFFQSKVQLTMNNLFSDTVIGTNNKYGSKTLNTVVLDGTYQDHDGTPVYVFENTDDNLFYFDSNLLKNVEITKIQFNTLTTNPKATHIESSFAMWGYLNYAVMQTTTPATNETEEKTIVMDAFSFGNGDGTDTDIIDGLSYSNLFIDMAFDISTPTVVDYVFDASKIVFNSGLSTTRQLSLYPNFALQINNLVSGDKDTKPSSLGYLNLSLPGINTTGLSENWYGLEMTLNMGTPGELAASLDFNASLLIAWSPGNKATDTAYKAFVGIKLPGTSSNAKLLSLQGVLKLSIDTLKLEYVEAQQSYLMTLSKIALKFLGILKLPPGGSTNFLLFGNPKPGATAKSLGWYAAYNKTKS</sequence>
<dbReference type="AlphaFoldDB" id="A0A2G1BYY3"/>
<evidence type="ECO:0000313" key="4">
    <source>
        <dbReference type="Proteomes" id="UP001242342"/>
    </source>
</evidence>
<organism evidence="2 3">
    <name type="scientific">Tenacibaculum discolor</name>
    <dbReference type="NCBI Taxonomy" id="361581"/>
    <lineage>
        <taxon>Bacteria</taxon>
        <taxon>Pseudomonadati</taxon>
        <taxon>Bacteroidota</taxon>
        <taxon>Flavobacteriia</taxon>
        <taxon>Flavobacteriales</taxon>
        <taxon>Flavobacteriaceae</taxon>
        <taxon>Tenacibaculum</taxon>
    </lineage>
</organism>
<dbReference type="Proteomes" id="UP000222163">
    <property type="component" value="Unassembled WGS sequence"/>
</dbReference>
<evidence type="ECO:0000313" key="2">
    <source>
        <dbReference type="EMBL" id="PHN99214.1"/>
    </source>
</evidence>
<keyword evidence="4" id="KW-1185">Reference proteome</keyword>